<organism evidence="2 3">
    <name type="scientific">Fusarium sarcochroum</name>
    <dbReference type="NCBI Taxonomy" id="1208366"/>
    <lineage>
        <taxon>Eukaryota</taxon>
        <taxon>Fungi</taxon>
        <taxon>Dikarya</taxon>
        <taxon>Ascomycota</taxon>
        <taxon>Pezizomycotina</taxon>
        <taxon>Sordariomycetes</taxon>
        <taxon>Hypocreomycetidae</taxon>
        <taxon>Hypocreales</taxon>
        <taxon>Nectriaceae</taxon>
        <taxon>Fusarium</taxon>
        <taxon>Fusarium lateritium species complex</taxon>
    </lineage>
</organism>
<gene>
    <name evidence="2" type="ORF">FSARC_13871</name>
</gene>
<dbReference type="Proteomes" id="UP000622797">
    <property type="component" value="Unassembled WGS sequence"/>
</dbReference>
<comment type="caution">
    <text evidence="2">The sequence shown here is derived from an EMBL/GenBank/DDBJ whole genome shotgun (WGS) entry which is preliminary data.</text>
</comment>
<dbReference type="PANTHER" id="PTHR33112:SF16">
    <property type="entry name" value="HETEROKARYON INCOMPATIBILITY DOMAIN-CONTAINING PROTEIN"/>
    <property type="match status" value="1"/>
</dbReference>
<accession>A0A8H4SXZ1</accession>
<dbReference type="Pfam" id="PF06985">
    <property type="entry name" value="HET"/>
    <property type="match status" value="1"/>
</dbReference>
<proteinExistence type="predicted"/>
<protein>
    <recommendedName>
        <fullName evidence="1">Heterokaryon incompatibility domain-containing protein</fullName>
    </recommendedName>
</protein>
<keyword evidence="3" id="KW-1185">Reference proteome</keyword>
<reference evidence="2" key="2">
    <citation type="submission" date="2020-05" db="EMBL/GenBank/DDBJ databases">
        <authorList>
            <person name="Kim H.-S."/>
            <person name="Proctor R.H."/>
            <person name="Brown D.W."/>
        </authorList>
    </citation>
    <scope>NUCLEOTIDE SEQUENCE</scope>
    <source>
        <strain evidence="2">NRRL 20472</strain>
    </source>
</reference>
<evidence type="ECO:0000313" key="3">
    <source>
        <dbReference type="Proteomes" id="UP000622797"/>
    </source>
</evidence>
<dbReference type="PANTHER" id="PTHR33112">
    <property type="entry name" value="DOMAIN PROTEIN, PUTATIVE-RELATED"/>
    <property type="match status" value="1"/>
</dbReference>
<dbReference type="AlphaFoldDB" id="A0A8H4SXZ1"/>
<dbReference type="InterPro" id="IPR010730">
    <property type="entry name" value="HET"/>
</dbReference>
<feature type="domain" description="Heterokaryon incompatibility" evidence="1">
    <location>
        <begin position="65"/>
        <end position="217"/>
    </location>
</feature>
<dbReference type="OrthoDB" id="3486565at2759"/>
<name>A0A8H4SXZ1_9HYPO</name>
<evidence type="ECO:0000313" key="2">
    <source>
        <dbReference type="EMBL" id="KAF4947848.1"/>
    </source>
</evidence>
<evidence type="ECO:0000259" key="1">
    <source>
        <dbReference type="Pfam" id="PF06985"/>
    </source>
</evidence>
<sequence>MKGRKPLALPRSAISLNKIEDWLLKCSSLHNHLQMSAVMPTRLLRYEERSQEVFLCDSIPSLVKYIALSHCWGSVQPFTLKSQTIKELRAGLPMGDLPQTFQDALWLSNKLRIPYLWIDSLCILQDDPADWARESSLMCDVYGNAYLTIAATRAENSSGGFLGPRSGPSDVTIPYRTNEISSEVSACLLPNKFVANPSRVINMEDAPLSRRAWVLQERYLSPRTLHFTETQTFFECDLCFIAEDGDCTQEHPFEGEYAIGLSSVQEDKVERMRGWRLIVERYTRRSLTADDDKLPAIAGLSTRFALKGKSKEGQVMFNSSYLAGLWKEDFLRDMCWEIDYYYPLGGASSTYIAPSWSWTSVKSAIDYAAHWFGTIEDLAIVQGIGVDLDNTENAFGRVTGGWVHLSVIKLRPYQKDGKHFLWFREDEAIFRVTVTWDSARYGLPDYDHLGESIDHKDLVAILLGWTKRHIDGLDTPDALTGPFFLIVMPAQTDTSVINKSAPRYQRVGLGLALGLPNQELDKVGVTKLIQERFMREKEGGRLEDVVIL</sequence>
<reference evidence="2" key="1">
    <citation type="journal article" date="2020" name="BMC Genomics">
        <title>Correction to: Identification and distribution of gene clusters required for synthesis of sphingolipid metabolism inhibitors in diverse species of the filamentous fungus Fusarium.</title>
        <authorList>
            <person name="Kim H.S."/>
            <person name="Lohmar J.M."/>
            <person name="Busman M."/>
            <person name="Brown D.W."/>
            <person name="Naumann T.A."/>
            <person name="Divon H.H."/>
            <person name="Lysoe E."/>
            <person name="Uhlig S."/>
            <person name="Proctor R.H."/>
        </authorList>
    </citation>
    <scope>NUCLEOTIDE SEQUENCE</scope>
    <source>
        <strain evidence="2">NRRL 20472</strain>
    </source>
</reference>
<dbReference type="EMBL" id="JABEXW010001084">
    <property type="protein sequence ID" value="KAF4947848.1"/>
    <property type="molecule type" value="Genomic_DNA"/>
</dbReference>